<organism evidence="3">
    <name type="scientific">Trichuris suis</name>
    <name type="common">pig whipworm</name>
    <dbReference type="NCBI Taxonomy" id="68888"/>
    <lineage>
        <taxon>Eukaryota</taxon>
        <taxon>Metazoa</taxon>
        <taxon>Ecdysozoa</taxon>
        <taxon>Nematoda</taxon>
        <taxon>Enoplea</taxon>
        <taxon>Dorylaimia</taxon>
        <taxon>Trichinellida</taxon>
        <taxon>Trichuridae</taxon>
        <taxon>Trichuris</taxon>
    </lineage>
</organism>
<evidence type="ECO:0000313" key="2">
    <source>
        <dbReference type="EMBL" id="KFD52200.1"/>
    </source>
</evidence>
<keyword evidence="1" id="KW-0812">Transmembrane</keyword>
<gene>
    <name evidence="2" type="ORF">M513_06913</name>
    <name evidence="3" type="ORF">M514_06913</name>
</gene>
<evidence type="ECO:0000313" key="4">
    <source>
        <dbReference type="Proteomes" id="UP000030764"/>
    </source>
</evidence>
<keyword evidence="1" id="KW-1133">Transmembrane helix</keyword>
<reference evidence="3 4" key="1">
    <citation type="journal article" date="2014" name="Nat. Genet.">
        <title>Genome and transcriptome of the porcine whipworm Trichuris suis.</title>
        <authorList>
            <person name="Jex A.R."/>
            <person name="Nejsum P."/>
            <person name="Schwarz E.M."/>
            <person name="Hu L."/>
            <person name="Young N.D."/>
            <person name="Hall R.S."/>
            <person name="Korhonen P.K."/>
            <person name="Liao S."/>
            <person name="Thamsborg S."/>
            <person name="Xia J."/>
            <person name="Xu P."/>
            <person name="Wang S."/>
            <person name="Scheerlinck J.P."/>
            <person name="Hofmann A."/>
            <person name="Sternberg P.W."/>
            <person name="Wang J."/>
            <person name="Gasser R.B."/>
        </authorList>
    </citation>
    <scope>NUCLEOTIDE SEQUENCE [LARGE SCALE GENOMIC DNA]</scope>
    <source>
        <strain evidence="3">DCEP-RM93F</strain>
        <strain evidence="2">DCEP-RM93M</strain>
    </source>
</reference>
<evidence type="ECO:0000256" key="1">
    <source>
        <dbReference type="SAM" id="Phobius"/>
    </source>
</evidence>
<keyword evidence="4" id="KW-1185">Reference proteome</keyword>
<dbReference type="Proteomes" id="UP000030758">
    <property type="component" value="Unassembled WGS sequence"/>
</dbReference>
<name>A0A085NLL2_9BILA</name>
<dbReference type="AlphaFoldDB" id="A0A085NLL2"/>
<keyword evidence="1" id="KW-0472">Membrane</keyword>
<dbReference type="EMBL" id="KL367488">
    <property type="protein sequence ID" value="KFD70358.1"/>
    <property type="molecule type" value="Genomic_DNA"/>
</dbReference>
<dbReference type="EMBL" id="KL363230">
    <property type="protein sequence ID" value="KFD52200.1"/>
    <property type="molecule type" value="Genomic_DNA"/>
</dbReference>
<sequence length="113" mass="12715">MPYFACSEIGWVGLWVLCVGTISLSAIALFELNRVLQLARQAKKQNSLGFVRETRISLIDGIVQDTCKETALPLPVEKNEAGKYVVKTFGKKVKRDLFCYKFPRKPFGGEQIC</sequence>
<proteinExistence type="predicted"/>
<accession>A0A085NLL2</accession>
<dbReference type="Proteomes" id="UP000030764">
    <property type="component" value="Unassembled WGS sequence"/>
</dbReference>
<protein>
    <submittedName>
        <fullName evidence="3">Uncharacterized protein</fullName>
    </submittedName>
</protein>
<feature type="transmembrane region" description="Helical" evidence="1">
    <location>
        <begin position="12"/>
        <end position="30"/>
    </location>
</feature>
<evidence type="ECO:0000313" key="3">
    <source>
        <dbReference type="EMBL" id="KFD70358.1"/>
    </source>
</evidence>